<keyword evidence="3 4" id="KW-0067">ATP-binding</keyword>
<dbReference type="InterPro" id="IPR017441">
    <property type="entry name" value="Protein_kinase_ATP_BS"/>
</dbReference>
<feature type="binding site" evidence="4">
    <location>
        <position position="162"/>
    </location>
    <ligand>
        <name>ATP</name>
        <dbReference type="ChEBI" id="CHEBI:30616"/>
    </ligand>
</feature>
<evidence type="ECO:0000313" key="8">
    <source>
        <dbReference type="EMBL" id="CAG9321517.1"/>
    </source>
</evidence>
<dbReference type="InterPro" id="IPR008271">
    <property type="entry name" value="Ser/Thr_kinase_AS"/>
</dbReference>
<keyword evidence="5" id="KW-0723">Serine/threonine-protein kinase</keyword>
<dbReference type="PROSITE" id="PS50003">
    <property type="entry name" value="PH_DOMAIN"/>
    <property type="match status" value="1"/>
</dbReference>
<dbReference type="PROSITE" id="PS50011">
    <property type="entry name" value="PROTEIN_KINASE_DOM"/>
    <property type="match status" value="1"/>
</dbReference>
<feature type="domain" description="PH" evidence="6">
    <location>
        <begin position="30"/>
        <end position="125"/>
    </location>
</feature>
<dbReference type="SUPFAM" id="SSF56112">
    <property type="entry name" value="Protein kinase-like (PK-like)"/>
    <property type="match status" value="1"/>
</dbReference>
<evidence type="ECO:0008006" key="10">
    <source>
        <dbReference type="Google" id="ProtNLM"/>
    </source>
</evidence>
<sequence length="452" mass="52584">MRSIFEKINTQHENSFWKKSENSNDLELEKIIYQGKLTELKSSGKLKEKFFSLSSKYLFSAKSENSKPDKQATIRFRTIDPFVEETKNSINYGFQILWNHHTKYFYTNSSHELDNWLDSLAAVGIMTKVEDDYEILKILGSGSYATVYLSRDLCTNKEFAIKAIDKSLIKGKNIYFGMINEIEILRNLDHPNIIKLHRVYESDTHIYLVLDYIKGGNLLSRLHARGPISEKQSKKFMEKLLGLLNYLEERDIVHRDIKLENILLTSDTKISDFKLIDFGFSEILQDKSTAYCGTPGYMAPEILKNIPYGLKVDIFSAGIILYMILSNQAPFCGDSENEMIESNKQGSIVFDSKHFMMISPDSIRVIMEMTNSDPSSRPSAKELLRLRWFTKEKLSQKFKRIHIHEIHSELSNVYRRHANIGYTEDSYGKERNELIDSNLIFFAENYHQRIKF</sequence>
<gene>
    <name evidence="8" type="ORF">BSTOLATCC_MIC28796</name>
</gene>
<reference evidence="8" key="1">
    <citation type="submission" date="2021-09" db="EMBL/GenBank/DDBJ databases">
        <authorList>
            <consortium name="AG Swart"/>
            <person name="Singh M."/>
            <person name="Singh A."/>
            <person name="Seah K."/>
            <person name="Emmerich C."/>
        </authorList>
    </citation>
    <scope>NUCLEOTIDE SEQUENCE</scope>
    <source>
        <strain evidence="8">ATCC30299</strain>
    </source>
</reference>
<dbReference type="Gene3D" id="1.10.510.10">
    <property type="entry name" value="Transferase(Phosphotransferase) domain 1"/>
    <property type="match status" value="1"/>
</dbReference>
<dbReference type="EMBL" id="CAJZBQ010000028">
    <property type="protein sequence ID" value="CAG9321517.1"/>
    <property type="molecule type" value="Genomic_DNA"/>
</dbReference>
<dbReference type="SMART" id="SM00220">
    <property type="entry name" value="S_TKc"/>
    <property type="match status" value="1"/>
</dbReference>
<dbReference type="InterPro" id="IPR011993">
    <property type="entry name" value="PH-like_dom_sf"/>
</dbReference>
<dbReference type="CDD" id="cd05117">
    <property type="entry name" value="STKc_CAMK"/>
    <property type="match status" value="1"/>
</dbReference>
<evidence type="ECO:0000256" key="2">
    <source>
        <dbReference type="ARBA" id="ARBA00022741"/>
    </source>
</evidence>
<evidence type="ECO:0000256" key="4">
    <source>
        <dbReference type="PROSITE-ProRule" id="PRU10141"/>
    </source>
</evidence>
<dbReference type="PANTHER" id="PTHR24347">
    <property type="entry name" value="SERINE/THREONINE-PROTEIN KINASE"/>
    <property type="match status" value="1"/>
</dbReference>
<dbReference type="FunFam" id="1.10.510.10:FF:000571">
    <property type="entry name" value="Maternal embryonic leucine zipper kinase"/>
    <property type="match status" value="1"/>
</dbReference>
<dbReference type="PROSITE" id="PS00108">
    <property type="entry name" value="PROTEIN_KINASE_ST"/>
    <property type="match status" value="1"/>
</dbReference>
<comment type="caution">
    <text evidence="8">The sequence shown here is derived from an EMBL/GenBank/DDBJ whole genome shotgun (WGS) entry which is preliminary data.</text>
</comment>
<keyword evidence="2 4" id="KW-0547">Nucleotide-binding</keyword>
<organism evidence="8 9">
    <name type="scientific">Blepharisma stoltei</name>
    <dbReference type="NCBI Taxonomy" id="1481888"/>
    <lineage>
        <taxon>Eukaryota</taxon>
        <taxon>Sar</taxon>
        <taxon>Alveolata</taxon>
        <taxon>Ciliophora</taxon>
        <taxon>Postciliodesmatophora</taxon>
        <taxon>Heterotrichea</taxon>
        <taxon>Heterotrichida</taxon>
        <taxon>Blepharismidae</taxon>
        <taxon>Blepharisma</taxon>
    </lineage>
</organism>
<name>A0AAU9J0B4_9CILI</name>
<dbReference type="GO" id="GO:0005524">
    <property type="term" value="F:ATP binding"/>
    <property type="evidence" value="ECO:0007669"/>
    <property type="project" value="UniProtKB-UniRule"/>
</dbReference>
<dbReference type="PROSITE" id="PS00107">
    <property type="entry name" value="PROTEIN_KINASE_ATP"/>
    <property type="match status" value="1"/>
</dbReference>
<dbReference type="Proteomes" id="UP001162131">
    <property type="component" value="Unassembled WGS sequence"/>
</dbReference>
<proteinExistence type="inferred from homology"/>
<protein>
    <recommendedName>
        <fullName evidence="10">Protein kinase domain-containing protein</fullName>
    </recommendedName>
</protein>
<dbReference type="Gene3D" id="2.30.29.30">
    <property type="entry name" value="Pleckstrin-homology domain (PH domain)/Phosphotyrosine-binding domain (PTB)"/>
    <property type="match status" value="1"/>
</dbReference>
<evidence type="ECO:0000256" key="3">
    <source>
        <dbReference type="ARBA" id="ARBA00022840"/>
    </source>
</evidence>
<comment type="similarity">
    <text evidence="5">Belongs to the protein kinase superfamily.</text>
</comment>
<accession>A0AAU9J0B4</accession>
<dbReference type="InterPro" id="IPR001849">
    <property type="entry name" value="PH_domain"/>
</dbReference>
<feature type="domain" description="Protein kinase" evidence="7">
    <location>
        <begin position="133"/>
        <end position="389"/>
    </location>
</feature>
<dbReference type="InterPro" id="IPR011009">
    <property type="entry name" value="Kinase-like_dom_sf"/>
</dbReference>
<keyword evidence="5" id="KW-0808">Transferase</keyword>
<dbReference type="AlphaFoldDB" id="A0AAU9J0B4"/>
<keyword evidence="5" id="KW-0418">Kinase</keyword>
<evidence type="ECO:0000259" key="7">
    <source>
        <dbReference type="PROSITE" id="PS50011"/>
    </source>
</evidence>
<evidence type="ECO:0000259" key="6">
    <source>
        <dbReference type="PROSITE" id="PS50003"/>
    </source>
</evidence>
<keyword evidence="9" id="KW-1185">Reference proteome</keyword>
<dbReference type="SUPFAM" id="SSF50729">
    <property type="entry name" value="PH domain-like"/>
    <property type="match status" value="1"/>
</dbReference>
<evidence type="ECO:0000313" key="9">
    <source>
        <dbReference type="Proteomes" id="UP001162131"/>
    </source>
</evidence>
<comment type="subunit">
    <text evidence="1">Monomer.</text>
</comment>
<evidence type="ECO:0000256" key="5">
    <source>
        <dbReference type="RuleBase" id="RU000304"/>
    </source>
</evidence>
<dbReference type="FunFam" id="3.30.200.20:FF:000042">
    <property type="entry name" value="Aurora kinase A"/>
    <property type="match status" value="1"/>
</dbReference>
<evidence type="ECO:0000256" key="1">
    <source>
        <dbReference type="ARBA" id="ARBA00011245"/>
    </source>
</evidence>
<dbReference type="Pfam" id="PF00069">
    <property type="entry name" value="Pkinase"/>
    <property type="match status" value="1"/>
</dbReference>
<dbReference type="InterPro" id="IPR000719">
    <property type="entry name" value="Prot_kinase_dom"/>
</dbReference>
<dbReference type="SMART" id="SM00233">
    <property type="entry name" value="PH"/>
    <property type="match status" value="1"/>
</dbReference>
<dbReference type="GO" id="GO:0004674">
    <property type="term" value="F:protein serine/threonine kinase activity"/>
    <property type="evidence" value="ECO:0007669"/>
    <property type="project" value="UniProtKB-KW"/>
</dbReference>